<dbReference type="GeneID" id="31233214"/>
<reference evidence="3" key="1">
    <citation type="journal article" date="2019" name="Int. J. Syst. Evol. Microbiol.">
        <title>The Global Catalogue of Microorganisms (GCM) 10K type strain sequencing project: providing services to taxonomists for standard genome sequencing and annotation.</title>
        <authorList>
            <consortium name="The Broad Institute Genomics Platform"/>
            <consortium name="The Broad Institute Genome Sequencing Center for Infectious Disease"/>
            <person name="Wu L."/>
            <person name="Ma J."/>
        </authorList>
    </citation>
    <scope>NUCLEOTIDE SEQUENCE [LARGE SCALE GENOMIC DNA]</scope>
    <source>
        <strain evidence="3">ICMP 257</strain>
    </source>
</reference>
<gene>
    <name evidence="2" type="ORF">ACFPL4_09995</name>
</gene>
<evidence type="ECO:0000313" key="2">
    <source>
        <dbReference type="EMBL" id="MFC4978700.1"/>
    </source>
</evidence>
<proteinExistence type="predicted"/>
<feature type="compositionally biased region" description="Polar residues" evidence="1">
    <location>
        <begin position="41"/>
        <end position="50"/>
    </location>
</feature>
<feature type="region of interest" description="Disordered" evidence="1">
    <location>
        <begin position="1"/>
        <end position="51"/>
    </location>
</feature>
<dbReference type="RefSeq" id="WP_051709309.1">
    <property type="nucleotide sequence ID" value="NZ_JBFAGR010000008.1"/>
</dbReference>
<sequence>MGFDEEWSGLRAAAAEHGSTGMRLNGLPEEGPAPGYGPGGTSTLASTASEKNAAAGVIENELLTSTKRAGNHADESNGSAVTAFSGWATAAALKKVQTTWDGQVKTLLGRLGRERDGLRSTATTLRGADIGSRDGIDVIRLPSAIDGYR</sequence>
<name>A0ABV9V445_STRAZ</name>
<protein>
    <submittedName>
        <fullName evidence="2">Uncharacterized protein</fullName>
    </submittedName>
</protein>
<dbReference type="EMBL" id="JBHSJE010000002">
    <property type="protein sequence ID" value="MFC4978700.1"/>
    <property type="molecule type" value="Genomic_DNA"/>
</dbReference>
<evidence type="ECO:0000256" key="1">
    <source>
        <dbReference type="SAM" id="MobiDB-lite"/>
    </source>
</evidence>
<organism evidence="2 3">
    <name type="scientific">Streptomyces atroolivaceus</name>
    <dbReference type="NCBI Taxonomy" id="66869"/>
    <lineage>
        <taxon>Bacteria</taxon>
        <taxon>Bacillati</taxon>
        <taxon>Actinomycetota</taxon>
        <taxon>Actinomycetes</taxon>
        <taxon>Kitasatosporales</taxon>
        <taxon>Streptomycetaceae</taxon>
        <taxon>Streptomyces</taxon>
    </lineage>
</organism>
<accession>A0ABV9V445</accession>
<dbReference type="Proteomes" id="UP001595908">
    <property type="component" value="Unassembled WGS sequence"/>
</dbReference>
<evidence type="ECO:0000313" key="3">
    <source>
        <dbReference type="Proteomes" id="UP001595908"/>
    </source>
</evidence>
<keyword evidence="3" id="KW-1185">Reference proteome</keyword>
<comment type="caution">
    <text evidence="2">The sequence shown here is derived from an EMBL/GenBank/DDBJ whole genome shotgun (WGS) entry which is preliminary data.</text>
</comment>